<dbReference type="RefSeq" id="WP_210202411.1">
    <property type="nucleotide sequence ID" value="NZ_PQFZ01000016.1"/>
</dbReference>
<accession>A0A2S4M0A5</accession>
<comment type="caution">
    <text evidence="3">The sequence shown here is derived from an EMBL/GenBank/DDBJ whole genome shotgun (WGS) entry which is preliminary data.</text>
</comment>
<dbReference type="Gene3D" id="3.40.225.10">
    <property type="entry name" value="Class II aldolase/adducin N-terminal domain"/>
    <property type="match status" value="1"/>
</dbReference>
<reference evidence="3 4" key="1">
    <citation type="submission" date="2018-01" db="EMBL/GenBank/DDBJ databases">
        <title>Genomic Encyclopedia of Type Strains, Phase III (KMG-III): the genomes of soil and plant-associated and newly described type strains.</title>
        <authorList>
            <person name="Whitman W."/>
        </authorList>
    </citation>
    <scope>NUCLEOTIDE SEQUENCE [LARGE SCALE GENOMIC DNA]</scope>
    <source>
        <strain evidence="3 4">1131</strain>
    </source>
</reference>
<dbReference type="PANTHER" id="PTHR10672:SF3">
    <property type="entry name" value="PROTEIN HU-LI TAI SHAO"/>
    <property type="match status" value="1"/>
</dbReference>
<dbReference type="Pfam" id="PF00596">
    <property type="entry name" value="Aldolase_II"/>
    <property type="match status" value="1"/>
</dbReference>
<evidence type="ECO:0000313" key="3">
    <source>
        <dbReference type="EMBL" id="POR48077.1"/>
    </source>
</evidence>
<feature type="domain" description="Class II aldolase/adducin N-terminal" evidence="2">
    <location>
        <begin position="16"/>
        <end position="203"/>
    </location>
</feature>
<dbReference type="AlphaFoldDB" id="A0A2S4M0A5"/>
<dbReference type="SUPFAM" id="SSF53639">
    <property type="entry name" value="AraD/HMP-PK domain-like"/>
    <property type="match status" value="1"/>
</dbReference>
<evidence type="ECO:0000313" key="4">
    <source>
        <dbReference type="Proteomes" id="UP000236919"/>
    </source>
</evidence>
<keyword evidence="4" id="KW-1185">Reference proteome</keyword>
<dbReference type="InterPro" id="IPR051017">
    <property type="entry name" value="Aldolase-II_Adducin_sf"/>
</dbReference>
<dbReference type="GO" id="GO:0005856">
    <property type="term" value="C:cytoskeleton"/>
    <property type="evidence" value="ECO:0007669"/>
    <property type="project" value="TreeGrafter"/>
</dbReference>
<name>A0A2S4M0A5_9HYPH</name>
<dbReference type="NCBIfam" id="NF005068">
    <property type="entry name" value="PRK06486.1"/>
    <property type="match status" value="1"/>
</dbReference>
<dbReference type="InterPro" id="IPR001303">
    <property type="entry name" value="Aldolase_II/adducin_N"/>
</dbReference>
<dbReference type="EMBL" id="PQFZ01000016">
    <property type="protein sequence ID" value="POR48077.1"/>
    <property type="molecule type" value="Genomic_DNA"/>
</dbReference>
<proteinExistence type="inferred from homology"/>
<evidence type="ECO:0000256" key="1">
    <source>
        <dbReference type="ARBA" id="ARBA00037961"/>
    </source>
</evidence>
<protein>
    <submittedName>
        <fullName evidence="3">Ribulose-5-phosphate 4-epimerase/fuculose-1-phosphate aldolase</fullName>
    </submittedName>
</protein>
<organism evidence="3 4">
    <name type="scientific">Bosea psychrotolerans</name>
    <dbReference type="NCBI Taxonomy" id="1871628"/>
    <lineage>
        <taxon>Bacteria</taxon>
        <taxon>Pseudomonadati</taxon>
        <taxon>Pseudomonadota</taxon>
        <taxon>Alphaproteobacteria</taxon>
        <taxon>Hyphomicrobiales</taxon>
        <taxon>Boseaceae</taxon>
        <taxon>Bosea</taxon>
    </lineage>
</organism>
<sequence length="248" mass="27454">MSLHMSSLPSITNQRRDLAAALRLAAKFELNEGICNHFSVALPNGPDGKPRYLINPYGVHWSEMKPSDLLLIDDKGEVLEGEGEVEATARNIHVAAHKANLRHVAVLHVHMPYATALTMVEGGRLEMAHQTACRFHGRTHYVDHFGGLALDASEGEAIIAASKAYEHVDITFLAHHGVTIGGPSIAVAFDDLYFLERACRQQVLAMSTGRPLKLIPQQQIEATARDWRDVLVFQSEKHFEALRRIEGV</sequence>
<dbReference type="Proteomes" id="UP000236919">
    <property type="component" value="Unassembled WGS sequence"/>
</dbReference>
<dbReference type="PANTHER" id="PTHR10672">
    <property type="entry name" value="ADDUCIN"/>
    <property type="match status" value="1"/>
</dbReference>
<dbReference type="GO" id="GO:0051015">
    <property type="term" value="F:actin filament binding"/>
    <property type="evidence" value="ECO:0007669"/>
    <property type="project" value="TreeGrafter"/>
</dbReference>
<comment type="similarity">
    <text evidence="1">Belongs to the aldolase class II family.</text>
</comment>
<dbReference type="SMART" id="SM01007">
    <property type="entry name" value="Aldolase_II"/>
    <property type="match status" value="1"/>
</dbReference>
<evidence type="ECO:0000259" key="2">
    <source>
        <dbReference type="SMART" id="SM01007"/>
    </source>
</evidence>
<gene>
    <name evidence="3" type="ORF">CYD53_116100</name>
</gene>
<dbReference type="InterPro" id="IPR036409">
    <property type="entry name" value="Aldolase_II/adducin_N_sf"/>
</dbReference>